<dbReference type="PANTHER" id="PTHR45702:SF2">
    <property type="entry name" value="KUZBANIAN, ISOFORM A"/>
    <property type="match status" value="1"/>
</dbReference>
<feature type="compositionally biased region" description="Basic residues" evidence="1">
    <location>
        <begin position="134"/>
        <end position="147"/>
    </location>
</feature>
<dbReference type="InterPro" id="IPR024079">
    <property type="entry name" value="MetalloPept_cat_dom_sf"/>
</dbReference>
<protein>
    <submittedName>
        <fullName evidence="2">Uncharacterized protein</fullName>
    </submittedName>
</protein>
<sequence length="486" mass="54294">MIFNLPNKATTCLTKFRFLVYHNCELQESPQLWGDFNLVLHPDLSAFSDDFVVTTSAGAVDVDLSHMYSGHVEEGSTGSSGFESVGFSVTQGVKVFSSATRFMRPLHAHLWLCLKQRRKRRSPDIADTPGTGTRKPRARRGKGRRGRPRQDATQRLCHLQVVVDHTLYGFFAQGTDDHTARERITSLVGTHITSTNVIYTGTDFNGIVGMRFAIQDLKINDTHVCEGRDAVSNPFCRQDLDANLMLHMFAAENRNDFCLSYAWTNRDLGEGTLGLAYLAYPNAQCPEPPHKPNLTECNHGTQVCQSGRCEGSVCQKYGYDDCQRVNTGSRTSPLEMCLVDCKRAASHCRSSQHVTGKTKRHPFRALCFSQEVHSQNGAGAGVDGPCLDTCKESALAPLCNRRRERGAACDQFRGYCDVFRRCRTVDEGGPLARLEQLFVPNRLRDWIRVRALSGTVRMHTTWRCLEEPSADTVGTACLVKRCKRTT</sequence>
<evidence type="ECO:0000313" key="2">
    <source>
        <dbReference type="EMBL" id="KAK8779667.1"/>
    </source>
</evidence>
<proteinExistence type="predicted"/>
<dbReference type="GO" id="GO:0005886">
    <property type="term" value="C:plasma membrane"/>
    <property type="evidence" value="ECO:0007669"/>
    <property type="project" value="TreeGrafter"/>
</dbReference>
<dbReference type="Pfam" id="PF13574">
    <property type="entry name" value="Reprolysin_2"/>
    <property type="match status" value="1"/>
</dbReference>
<dbReference type="GO" id="GO:0006509">
    <property type="term" value="P:membrane protein ectodomain proteolysis"/>
    <property type="evidence" value="ECO:0007669"/>
    <property type="project" value="TreeGrafter"/>
</dbReference>
<dbReference type="EMBL" id="JARKHS020009567">
    <property type="protein sequence ID" value="KAK8779667.1"/>
    <property type="molecule type" value="Genomic_DNA"/>
</dbReference>
<name>A0AAQ4EY34_AMBAM</name>
<dbReference type="AlphaFoldDB" id="A0AAQ4EY34"/>
<dbReference type="PANTHER" id="PTHR45702">
    <property type="entry name" value="ADAM10/ADAM17 METALLOPEPTIDASE FAMILY MEMBER"/>
    <property type="match status" value="1"/>
</dbReference>
<dbReference type="SUPFAM" id="SSF55486">
    <property type="entry name" value="Metalloproteases ('zincins'), catalytic domain"/>
    <property type="match status" value="1"/>
</dbReference>
<evidence type="ECO:0000313" key="3">
    <source>
        <dbReference type="Proteomes" id="UP001321473"/>
    </source>
</evidence>
<dbReference type="Proteomes" id="UP001321473">
    <property type="component" value="Unassembled WGS sequence"/>
</dbReference>
<evidence type="ECO:0000256" key="1">
    <source>
        <dbReference type="SAM" id="MobiDB-lite"/>
    </source>
</evidence>
<dbReference type="GO" id="GO:0007219">
    <property type="term" value="P:Notch signaling pathway"/>
    <property type="evidence" value="ECO:0007669"/>
    <property type="project" value="TreeGrafter"/>
</dbReference>
<accession>A0AAQ4EY34</accession>
<dbReference type="Gene3D" id="3.40.390.10">
    <property type="entry name" value="Collagenase (Catalytic Domain)"/>
    <property type="match status" value="1"/>
</dbReference>
<feature type="region of interest" description="Disordered" evidence="1">
    <location>
        <begin position="121"/>
        <end position="152"/>
    </location>
</feature>
<dbReference type="GO" id="GO:0004222">
    <property type="term" value="F:metalloendopeptidase activity"/>
    <property type="evidence" value="ECO:0007669"/>
    <property type="project" value="TreeGrafter"/>
</dbReference>
<organism evidence="2 3">
    <name type="scientific">Amblyomma americanum</name>
    <name type="common">Lone star tick</name>
    <dbReference type="NCBI Taxonomy" id="6943"/>
    <lineage>
        <taxon>Eukaryota</taxon>
        <taxon>Metazoa</taxon>
        <taxon>Ecdysozoa</taxon>
        <taxon>Arthropoda</taxon>
        <taxon>Chelicerata</taxon>
        <taxon>Arachnida</taxon>
        <taxon>Acari</taxon>
        <taxon>Parasitiformes</taxon>
        <taxon>Ixodida</taxon>
        <taxon>Ixodoidea</taxon>
        <taxon>Ixodidae</taxon>
        <taxon>Amblyomminae</taxon>
        <taxon>Amblyomma</taxon>
    </lineage>
</organism>
<keyword evidence="3" id="KW-1185">Reference proteome</keyword>
<reference evidence="2 3" key="1">
    <citation type="journal article" date="2023" name="Arcadia Sci">
        <title>De novo assembly of a long-read Amblyomma americanum tick genome.</title>
        <authorList>
            <person name="Chou S."/>
            <person name="Poskanzer K.E."/>
            <person name="Rollins M."/>
            <person name="Thuy-Boun P.S."/>
        </authorList>
    </citation>
    <scope>NUCLEOTIDE SEQUENCE [LARGE SCALE GENOMIC DNA]</scope>
    <source>
        <strain evidence="2">F_SG_1</strain>
        <tissue evidence="2">Salivary glands</tissue>
    </source>
</reference>
<comment type="caution">
    <text evidence="2">The sequence shown here is derived from an EMBL/GenBank/DDBJ whole genome shotgun (WGS) entry which is preliminary data.</text>
</comment>
<gene>
    <name evidence="2" type="ORF">V5799_018993</name>
</gene>
<dbReference type="InterPro" id="IPR051489">
    <property type="entry name" value="ADAM_Metalloproteinase"/>
</dbReference>